<proteinExistence type="predicted"/>
<protein>
    <submittedName>
        <fullName evidence="1">Uncharacterized protein</fullName>
    </submittedName>
</protein>
<accession>A0A8T1N4B7</accession>
<dbReference type="PANTHER" id="PTHR33710:SF62">
    <property type="entry name" value="DUF4283 DOMAIN PROTEIN"/>
    <property type="match status" value="1"/>
</dbReference>
<dbReference type="AlphaFoldDB" id="A0A8T1N4B7"/>
<evidence type="ECO:0000313" key="2">
    <source>
        <dbReference type="Proteomes" id="UP000811609"/>
    </source>
</evidence>
<evidence type="ECO:0000313" key="1">
    <source>
        <dbReference type="EMBL" id="KAG6624128.1"/>
    </source>
</evidence>
<gene>
    <name evidence="1" type="ORF">CIPAW_16G004700</name>
</gene>
<sequence length="211" mass="25469">MEGFKQCLENCNLYELGWKTMKYTWTNQHSDDTFTKEMLDRTVDNPIWLEFFKERVVKTLTARQYDHKPILLTLVENSPFIRKRRRLFRFEAKWILEEEGGRVVEDAWEITSETKNLLIKVQRKLKVYSGDLLRWNSQRASDGEKEILRLSEKLKMEQENESPHNVSVVRKLHKELGLLLEKEDLKWKQKAKRSWYKLGDKNTKFFHECDN</sequence>
<dbReference type="PANTHER" id="PTHR33710">
    <property type="entry name" value="BNAC02G09200D PROTEIN"/>
    <property type="match status" value="1"/>
</dbReference>
<reference evidence="1" key="1">
    <citation type="submission" date="2020-12" db="EMBL/GenBank/DDBJ databases">
        <title>WGS assembly of Carya illinoinensis cv. Pawnee.</title>
        <authorList>
            <person name="Platts A."/>
            <person name="Shu S."/>
            <person name="Wright S."/>
            <person name="Barry K."/>
            <person name="Edger P."/>
            <person name="Pires J.C."/>
            <person name="Schmutz J."/>
        </authorList>
    </citation>
    <scope>NUCLEOTIDE SEQUENCE</scope>
    <source>
        <tissue evidence="1">Leaf</tissue>
    </source>
</reference>
<dbReference type="EMBL" id="CM031824">
    <property type="protein sequence ID" value="KAG6624128.1"/>
    <property type="molecule type" value="Genomic_DNA"/>
</dbReference>
<organism evidence="1 2">
    <name type="scientific">Carya illinoinensis</name>
    <name type="common">Pecan</name>
    <dbReference type="NCBI Taxonomy" id="32201"/>
    <lineage>
        <taxon>Eukaryota</taxon>
        <taxon>Viridiplantae</taxon>
        <taxon>Streptophyta</taxon>
        <taxon>Embryophyta</taxon>
        <taxon>Tracheophyta</taxon>
        <taxon>Spermatophyta</taxon>
        <taxon>Magnoliopsida</taxon>
        <taxon>eudicotyledons</taxon>
        <taxon>Gunneridae</taxon>
        <taxon>Pentapetalae</taxon>
        <taxon>rosids</taxon>
        <taxon>fabids</taxon>
        <taxon>Fagales</taxon>
        <taxon>Juglandaceae</taxon>
        <taxon>Carya</taxon>
    </lineage>
</organism>
<name>A0A8T1N4B7_CARIL</name>
<keyword evidence="2" id="KW-1185">Reference proteome</keyword>
<comment type="caution">
    <text evidence="1">The sequence shown here is derived from an EMBL/GenBank/DDBJ whole genome shotgun (WGS) entry which is preliminary data.</text>
</comment>
<dbReference type="Proteomes" id="UP000811609">
    <property type="component" value="Chromosome 16"/>
</dbReference>